<sequence length="104" mass="11477">MMLRAADGVSFLLGRLGLVQSQIPFTSRVFSTTRSSKYAGHHELLTAAVKEAYAPPRLERLRINIILLPLASWNSGACWNSGAHWNLVNGSAVHVRRRGSSYIT</sequence>
<keyword evidence="2" id="KW-1185">Reference proteome</keyword>
<comment type="caution">
    <text evidence="1">The sequence shown here is derived from an EMBL/GenBank/DDBJ whole genome shotgun (WGS) entry which is preliminary data.</text>
</comment>
<name>A0ACB8A3Q8_9AGAM</name>
<gene>
    <name evidence="1" type="ORF">BJ138DRAFT_457604</name>
</gene>
<evidence type="ECO:0000313" key="2">
    <source>
        <dbReference type="Proteomes" id="UP000790377"/>
    </source>
</evidence>
<dbReference type="Proteomes" id="UP000790377">
    <property type="component" value="Unassembled WGS sequence"/>
</dbReference>
<dbReference type="EMBL" id="MU267883">
    <property type="protein sequence ID" value="KAH7907669.1"/>
    <property type="molecule type" value="Genomic_DNA"/>
</dbReference>
<proteinExistence type="predicted"/>
<protein>
    <submittedName>
        <fullName evidence="1">Uncharacterized protein</fullName>
    </submittedName>
</protein>
<accession>A0ACB8A3Q8</accession>
<evidence type="ECO:0000313" key="1">
    <source>
        <dbReference type="EMBL" id="KAH7907669.1"/>
    </source>
</evidence>
<reference evidence="1" key="1">
    <citation type="journal article" date="2021" name="New Phytol.">
        <title>Evolutionary innovations through gain and loss of genes in the ectomycorrhizal Boletales.</title>
        <authorList>
            <person name="Wu G."/>
            <person name="Miyauchi S."/>
            <person name="Morin E."/>
            <person name="Kuo A."/>
            <person name="Drula E."/>
            <person name="Varga T."/>
            <person name="Kohler A."/>
            <person name="Feng B."/>
            <person name="Cao Y."/>
            <person name="Lipzen A."/>
            <person name="Daum C."/>
            <person name="Hundley H."/>
            <person name="Pangilinan J."/>
            <person name="Johnson J."/>
            <person name="Barry K."/>
            <person name="LaButti K."/>
            <person name="Ng V."/>
            <person name="Ahrendt S."/>
            <person name="Min B."/>
            <person name="Choi I.G."/>
            <person name="Park H."/>
            <person name="Plett J.M."/>
            <person name="Magnuson J."/>
            <person name="Spatafora J.W."/>
            <person name="Nagy L.G."/>
            <person name="Henrissat B."/>
            <person name="Grigoriev I.V."/>
            <person name="Yang Z.L."/>
            <person name="Xu J."/>
            <person name="Martin F.M."/>
        </authorList>
    </citation>
    <scope>NUCLEOTIDE SEQUENCE</scope>
    <source>
        <strain evidence="1">ATCC 28755</strain>
    </source>
</reference>
<organism evidence="1 2">
    <name type="scientific">Hygrophoropsis aurantiaca</name>
    <dbReference type="NCBI Taxonomy" id="72124"/>
    <lineage>
        <taxon>Eukaryota</taxon>
        <taxon>Fungi</taxon>
        <taxon>Dikarya</taxon>
        <taxon>Basidiomycota</taxon>
        <taxon>Agaricomycotina</taxon>
        <taxon>Agaricomycetes</taxon>
        <taxon>Agaricomycetidae</taxon>
        <taxon>Boletales</taxon>
        <taxon>Coniophorineae</taxon>
        <taxon>Hygrophoropsidaceae</taxon>
        <taxon>Hygrophoropsis</taxon>
    </lineage>
</organism>